<feature type="transmembrane region" description="Helical" evidence="1">
    <location>
        <begin position="113"/>
        <end position="133"/>
    </location>
</feature>
<name>V6TUD9_GIAIN</name>
<sequence length="335" mass="38027">VPILKIKIFQKTHFKAMGEDSGTSSCSIFQLIVTTGVNSCMLLSSIILLGVFIRSCKHYGHKEVKRYVLAHTVFFFLYLIRVVWTILSLISATCPYNDALVNTTKFLNRIGCLFFYLSLSYYARNWLYVLLYLKWRRAALLCRILFILVDSVLSLFVLIAAIVMLVPVNEDMYPNLLAYSTQIVGYSSLAIVLFYTVTGAVVLCLWRGQVVRGGVVKQFYLIAILFILSSVVRMILFNWHQWFDVYIPCDIFNIVCIMLPDCCVGGALMKAYYVSLTNPHSASSDASQEFFASGFDGVYSVVSVESIKRLDSAIIKNADRDQSSDDYYFQHSLLK</sequence>
<feature type="transmembrane region" description="Helical" evidence="1">
    <location>
        <begin position="186"/>
        <end position="206"/>
    </location>
</feature>
<accession>V6TUD9</accession>
<comment type="caution">
    <text evidence="2">The sequence shown here is derived from an EMBL/GenBank/DDBJ whole genome shotgun (WGS) entry which is preliminary data.</text>
</comment>
<protein>
    <submittedName>
        <fullName evidence="2">Uncharacterized protein</fullName>
    </submittedName>
</protein>
<keyword evidence="1" id="KW-0472">Membrane</keyword>
<dbReference type="OrthoDB" id="10252705at2759"/>
<dbReference type="AlphaFoldDB" id="V6TUD9"/>
<evidence type="ECO:0000313" key="2">
    <source>
        <dbReference type="EMBL" id="ESU41977.1"/>
    </source>
</evidence>
<keyword evidence="1" id="KW-1133">Transmembrane helix</keyword>
<keyword evidence="1" id="KW-0812">Transmembrane</keyword>
<dbReference type="Proteomes" id="UP000018040">
    <property type="component" value="Unassembled WGS sequence"/>
</dbReference>
<dbReference type="EMBL" id="AHHH01000101">
    <property type="protein sequence ID" value="ESU41977.1"/>
    <property type="molecule type" value="Genomic_DNA"/>
</dbReference>
<organism evidence="2 3">
    <name type="scientific">Giardia intestinalis</name>
    <name type="common">Giardia lamblia</name>
    <dbReference type="NCBI Taxonomy" id="5741"/>
    <lineage>
        <taxon>Eukaryota</taxon>
        <taxon>Metamonada</taxon>
        <taxon>Diplomonadida</taxon>
        <taxon>Hexamitidae</taxon>
        <taxon>Giardiinae</taxon>
        <taxon>Giardia</taxon>
    </lineage>
</organism>
<dbReference type="VEuPathDB" id="GiardiaDB:DHA2_150193"/>
<feature type="transmembrane region" description="Helical" evidence="1">
    <location>
        <begin position="145"/>
        <end position="166"/>
    </location>
</feature>
<feature type="transmembrane region" description="Helical" evidence="1">
    <location>
        <begin position="218"/>
        <end position="239"/>
    </location>
</feature>
<evidence type="ECO:0000256" key="1">
    <source>
        <dbReference type="SAM" id="Phobius"/>
    </source>
</evidence>
<proteinExistence type="predicted"/>
<reference evidence="2 3" key="2">
    <citation type="journal article" date="2013" name="Genome Biol. Evol.">
        <title>Genome sequencing of Giardia lamblia genotypes A2 and B isolates (DH and GS) and comparative analysis with the genomes of genotypes A1 and E (WB and Pig).</title>
        <authorList>
            <person name="Adam R.D."/>
            <person name="Dahlstrom E.W."/>
            <person name="Martens C.A."/>
            <person name="Bruno D.P."/>
            <person name="Barbian K.D."/>
            <person name="Ricklefs S.M."/>
            <person name="Hernandez M.M."/>
            <person name="Narla N.P."/>
            <person name="Patel R.B."/>
            <person name="Porcella S.F."/>
            <person name="Nash T.E."/>
        </authorList>
    </citation>
    <scope>NUCLEOTIDE SEQUENCE [LARGE SCALE GENOMIC DNA]</scope>
    <source>
        <strain evidence="2 3">GS</strain>
    </source>
</reference>
<gene>
    <name evidence="2" type="ORF">GSB_154303</name>
</gene>
<feature type="transmembrane region" description="Helical" evidence="1">
    <location>
        <begin position="73"/>
        <end position="93"/>
    </location>
</feature>
<feature type="non-terminal residue" evidence="2">
    <location>
        <position position="1"/>
    </location>
</feature>
<reference evidence="3" key="1">
    <citation type="submission" date="2012-02" db="EMBL/GenBank/DDBJ databases">
        <title>Genome sequencing of Giardia lamblia Genotypes A2 and B isolates (DH and GS) and comparative analysis with the genomes of Genotypes A1 and E (WB and Pig).</title>
        <authorList>
            <person name="Adam R."/>
            <person name="Dahlstrom E."/>
            <person name="Martens C."/>
            <person name="Bruno D."/>
            <person name="Barbian K."/>
            <person name="Porcella S.F."/>
            <person name="Nash T."/>
        </authorList>
    </citation>
    <scope>NUCLEOTIDE SEQUENCE</scope>
    <source>
        <strain evidence="3">GS</strain>
    </source>
</reference>
<dbReference type="VEuPathDB" id="GiardiaDB:GL50803_007968"/>
<dbReference type="VEuPathDB" id="GiardiaDB:GL50581_972"/>
<feature type="transmembrane region" description="Helical" evidence="1">
    <location>
        <begin position="251"/>
        <end position="273"/>
    </location>
</feature>
<evidence type="ECO:0000313" key="3">
    <source>
        <dbReference type="Proteomes" id="UP000018040"/>
    </source>
</evidence>
<dbReference type="VEuPathDB" id="GiardiaDB:QR46_3079"/>
<feature type="transmembrane region" description="Helical" evidence="1">
    <location>
        <begin position="28"/>
        <end position="53"/>
    </location>
</feature>